<accession>A0A9J6RMB3</accession>
<dbReference type="InterPro" id="IPR007457">
    <property type="entry name" value="Fe_traffick_prot_YggX"/>
</dbReference>
<protein>
    <recommendedName>
        <fullName evidence="4 5">Probable Fe(2+)-trafficking protein</fullName>
    </recommendedName>
</protein>
<comment type="caution">
    <text evidence="6">The sequence shown here is derived from an EMBL/GenBank/DDBJ whole genome shotgun (WGS) entry which is preliminary data.</text>
</comment>
<dbReference type="Gene3D" id="1.10.3880.10">
    <property type="entry name" value="Fe(II) trafficking protein YggX"/>
    <property type="match status" value="1"/>
</dbReference>
<keyword evidence="7" id="KW-1185">Reference proteome</keyword>
<evidence type="ECO:0000256" key="5">
    <source>
        <dbReference type="HAMAP-Rule" id="MF_00686"/>
    </source>
</evidence>
<dbReference type="GO" id="GO:0034599">
    <property type="term" value="P:cellular response to oxidative stress"/>
    <property type="evidence" value="ECO:0007669"/>
    <property type="project" value="TreeGrafter"/>
</dbReference>
<dbReference type="FunFam" id="1.10.3880.10:FF:000001">
    <property type="entry name" value="Probable Fe(2+)-trafficking protein"/>
    <property type="match status" value="1"/>
</dbReference>
<comment type="function">
    <text evidence="2">Could be a mediator in iron transactions between iron acquisition and iron-requiring processes, such as synthesis and/or repair of Fe-S clusters in biosynthetic enzymes. Necessary to maintain high levels of aconitase under oxidative stress.</text>
</comment>
<dbReference type="SUPFAM" id="SSF111148">
    <property type="entry name" value="YggX-like"/>
    <property type="match status" value="1"/>
</dbReference>
<evidence type="ECO:0000256" key="4">
    <source>
        <dbReference type="ARBA" id="ARBA00070403"/>
    </source>
</evidence>
<dbReference type="GO" id="GO:0005829">
    <property type="term" value="C:cytosol"/>
    <property type="evidence" value="ECO:0007669"/>
    <property type="project" value="TreeGrafter"/>
</dbReference>
<evidence type="ECO:0000256" key="3">
    <source>
        <dbReference type="ARBA" id="ARBA00061679"/>
    </source>
</evidence>
<comment type="similarity">
    <text evidence="3 5">Belongs to the Fe(2+)-trafficking protein family.</text>
</comment>
<sequence length="91" mass="10697">MARTVFCKKYQQELPGLNAPPYPGPKGQEIFEQVSQQAWQEWQKHQTMLINERHLSMMDAKDRSFLQEQMDKFLSGDDYELAEGYVPENKS</sequence>
<evidence type="ECO:0000256" key="1">
    <source>
        <dbReference type="ARBA" id="ARBA00023004"/>
    </source>
</evidence>
<dbReference type="RefSeq" id="WP_258331605.1">
    <property type="nucleotide sequence ID" value="NZ_JAPTGG010000007.1"/>
</dbReference>
<organism evidence="6 7">
    <name type="scientific">Dasania phycosphaerae</name>
    <dbReference type="NCBI Taxonomy" id="2950436"/>
    <lineage>
        <taxon>Bacteria</taxon>
        <taxon>Pseudomonadati</taxon>
        <taxon>Pseudomonadota</taxon>
        <taxon>Gammaproteobacteria</taxon>
        <taxon>Cellvibrionales</taxon>
        <taxon>Spongiibacteraceae</taxon>
        <taxon>Dasania</taxon>
    </lineage>
</organism>
<evidence type="ECO:0000313" key="6">
    <source>
        <dbReference type="EMBL" id="MCZ0865457.1"/>
    </source>
</evidence>
<dbReference type="HAMAP" id="MF_00686">
    <property type="entry name" value="Fe_traffic_YggX"/>
    <property type="match status" value="1"/>
</dbReference>
<evidence type="ECO:0000256" key="2">
    <source>
        <dbReference type="ARBA" id="ARBA00053793"/>
    </source>
</evidence>
<proteinExistence type="inferred from homology"/>
<dbReference type="GO" id="GO:0005506">
    <property type="term" value="F:iron ion binding"/>
    <property type="evidence" value="ECO:0007669"/>
    <property type="project" value="UniProtKB-UniRule"/>
</dbReference>
<reference evidence="6 7" key="1">
    <citation type="submission" date="2022-12" db="EMBL/GenBank/DDBJ databases">
        <title>Dasania phycosphaerae sp. nov., isolated from particulate material of the south coast of Korea.</title>
        <authorList>
            <person name="Jiang Y."/>
        </authorList>
    </citation>
    <scope>NUCLEOTIDE SEQUENCE [LARGE SCALE GENOMIC DNA]</scope>
    <source>
        <strain evidence="6 7">GY-19</strain>
    </source>
</reference>
<dbReference type="EMBL" id="JAPTGG010000007">
    <property type="protein sequence ID" value="MCZ0865457.1"/>
    <property type="molecule type" value="Genomic_DNA"/>
</dbReference>
<evidence type="ECO:0000313" key="7">
    <source>
        <dbReference type="Proteomes" id="UP001069090"/>
    </source>
</evidence>
<dbReference type="PANTHER" id="PTHR36965">
    <property type="entry name" value="FE(2+)-TRAFFICKING PROTEIN-RELATED"/>
    <property type="match status" value="1"/>
</dbReference>
<dbReference type="PANTHER" id="PTHR36965:SF1">
    <property type="entry name" value="FE(2+)-TRAFFICKING PROTEIN-RELATED"/>
    <property type="match status" value="1"/>
</dbReference>
<dbReference type="AlphaFoldDB" id="A0A9J6RMB3"/>
<gene>
    <name evidence="6" type="ORF">O0V09_09610</name>
</gene>
<dbReference type="PIRSF" id="PIRSF029827">
    <property type="entry name" value="Fe_traffic_YggX"/>
    <property type="match status" value="1"/>
</dbReference>
<dbReference type="Pfam" id="PF04362">
    <property type="entry name" value="Iron_traffic"/>
    <property type="match status" value="1"/>
</dbReference>
<dbReference type="NCBIfam" id="NF003817">
    <property type="entry name" value="PRK05408.1"/>
    <property type="match status" value="1"/>
</dbReference>
<dbReference type="InterPro" id="IPR036766">
    <property type="entry name" value="Fe_traffick_prot_YggX_sf"/>
</dbReference>
<keyword evidence="1 5" id="KW-0408">Iron</keyword>
<dbReference type="Proteomes" id="UP001069090">
    <property type="component" value="Unassembled WGS sequence"/>
</dbReference>
<name>A0A9J6RMB3_9GAMM</name>